<sequence length="70" mass="7790">MNLSAFLQTVIKVSDRLTFEVMAYGKVILGTTVAFRGYPVASGKEGIICDRLDEYPSLIAQLLNNPKKRQ</sequence>
<keyword evidence="2" id="KW-1185">Reference proteome</keyword>
<organism evidence="1 2">
    <name type="scientific">Aphanothece sacrum FPU1</name>
    <dbReference type="NCBI Taxonomy" id="1920663"/>
    <lineage>
        <taxon>Bacteria</taxon>
        <taxon>Bacillati</taxon>
        <taxon>Cyanobacteriota</taxon>
        <taxon>Cyanophyceae</taxon>
        <taxon>Oscillatoriophycideae</taxon>
        <taxon>Chroococcales</taxon>
        <taxon>Aphanothecaceae</taxon>
        <taxon>Aphanothece</taxon>
    </lineage>
</organism>
<accession>A0A401IM00</accession>
<gene>
    <name evidence="1" type="ORF">AsFPU1_3718</name>
</gene>
<evidence type="ECO:0000313" key="1">
    <source>
        <dbReference type="EMBL" id="GBF82290.1"/>
    </source>
</evidence>
<dbReference type="RefSeq" id="WP_124972707.1">
    <property type="nucleotide sequence ID" value="NZ_BDQK01000016.1"/>
</dbReference>
<evidence type="ECO:0000313" key="2">
    <source>
        <dbReference type="Proteomes" id="UP000287247"/>
    </source>
</evidence>
<dbReference type="OrthoDB" id="9802525at2"/>
<keyword evidence="1" id="KW-0808">Transferase</keyword>
<name>A0A401IM00_APHSA</name>
<proteinExistence type="predicted"/>
<protein>
    <submittedName>
        <fullName evidence="1">Glycosyl transferase</fullName>
    </submittedName>
</protein>
<dbReference type="GO" id="GO:0016740">
    <property type="term" value="F:transferase activity"/>
    <property type="evidence" value="ECO:0007669"/>
    <property type="project" value="UniProtKB-KW"/>
</dbReference>
<comment type="caution">
    <text evidence="1">The sequence shown here is derived from an EMBL/GenBank/DDBJ whole genome shotgun (WGS) entry which is preliminary data.</text>
</comment>
<reference evidence="2" key="1">
    <citation type="submission" date="2017-05" db="EMBL/GenBank/DDBJ databases">
        <title>Physiological properties and genetic analysis related to exopolysaccharide production of fresh-water unicellular cyanobacterium Aphanothece sacrum, Suizenji Nori, that has been cultured as a food source in Japan.</title>
        <authorList>
            <person name="Kanesaki Y."/>
            <person name="Yoshikawa S."/>
            <person name="Ohki K."/>
        </authorList>
    </citation>
    <scope>NUCLEOTIDE SEQUENCE [LARGE SCALE GENOMIC DNA]</scope>
    <source>
        <strain evidence="2">FPU1</strain>
    </source>
</reference>
<dbReference type="Proteomes" id="UP000287247">
    <property type="component" value="Unassembled WGS sequence"/>
</dbReference>
<dbReference type="EMBL" id="BDQK01000016">
    <property type="protein sequence ID" value="GBF82290.1"/>
    <property type="molecule type" value="Genomic_DNA"/>
</dbReference>
<dbReference type="AlphaFoldDB" id="A0A401IM00"/>